<dbReference type="Gene3D" id="1.20.1420.60">
    <property type="match status" value="1"/>
</dbReference>
<dbReference type="InterPro" id="IPR025402">
    <property type="entry name" value="DMP19_C"/>
</dbReference>
<dbReference type="InterPro" id="IPR011989">
    <property type="entry name" value="ARM-like"/>
</dbReference>
<dbReference type="AlphaFoldDB" id="A0A1P8WGA9"/>
<dbReference type="InterPro" id="IPR016024">
    <property type="entry name" value="ARM-type_fold"/>
</dbReference>
<dbReference type="EMBL" id="CP017641">
    <property type="protein sequence ID" value="APZ93080.1"/>
    <property type="molecule type" value="Genomic_DNA"/>
</dbReference>
<sequence>MKIFIAIAALLLAAVIYGFTRSSSGQRNSFWDVLRNPGSMPDLERMHAEVDEAATLLSGSPADIAALVDSFVFKTASDYSAWTKERVLAKLGTEAYPRALEILRDSSLTKKLTTMSTGEFHLPEGPINRLCKIVDQDAPPPVEAANLLSPFIESEQNEIRKSVALILGSIGASDSIPQLRQALSDPDEYVQSYALMGIQRAISGDRIESSSKDDFFKLVSDMWPDNTSFSPASDVAAVLLGLDRDRAVKYLLSDELFTVHFEPSWRILQTFSEESVEVPRSKLLTLINDANQDPLEHPMGNVLQYALPLLGAHRNDEDLAMFEQFLDHEEQDVVQGASEAMYRFYQYSELIRDPWDVVENHGWGALTAAEKHICAIDTLDGEVSNGGFAQYYFNSSSNHWQDAQAGLEAIGAGRRLRVLNATLERFGDSGPSVDRDVRTNQLAKLVRAQEDPFREQCDAWYEIKDEVLAQLKLKYNLANMQGREKSQQSDEAESGPQ</sequence>
<dbReference type="Gene3D" id="1.25.10.10">
    <property type="entry name" value="Leucine-rich Repeat Variant"/>
    <property type="match status" value="1"/>
</dbReference>
<dbReference type="Pfam" id="PF13646">
    <property type="entry name" value="HEAT_2"/>
    <property type="match status" value="1"/>
</dbReference>
<evidence type="ECO:0000313" key="3">
    <source>
        <dbReference type="Proteomes" id="UP000187735"/>
    </source>
</evidence>
<accession>A0A1P8WGA9</accession>
<feature type="domain" description="DNA mimic protein DMP19 C-terminal" evidence="1">
    <location>
        <begin position="365"/>
        <end position="470"/>
    </location>
</feature>
<name>A0A1P8WGA9_9PLAN</name>
<gene>
    <name evidence="2" type="ORF">Fuma_02696</name>
</gene>
<dbReference type="RefSeq" id="WP_077024604.1">
    <property type="nucleotide sequence ID" value="NZ_CP017641.1"/>
</dbReference>
<dbReference type="KEGG" id="fmr:Fuma_02696"/>
<keyword evidence="3" id="KW-1185">Reference proteome</keyword>
<dbReference type="Pfam" id="PF14300">
    <property type="entry name" value="DMP19"/>
    <property type="match status" value="1"/>
</dbReference>
<proteinExistence type="predicted"/>
<evidence type="ECO:0000259" key="1">
    <source>
        <dbReference type="Pfam" id="PF14300"/>
    </source>
</evidence>
<protein>
    <recommendedName>
        <fullName evidence="1">DNA mimic protein DMP19 C-terminal domain-containing protein</fullName>
    </recommendedName>
</protein>
<evidence type="ECO:0000313" key="2">
    <source>
        <dbReference type="EMBL" id="APZ93080.1"/>
    </source>
</evidence>
<organism evidence="2 3">
    <name type="scientific">Fuerstiella marisgermanici</name>
    <dbReference type="NCBI Taxonomy" id="1891926"/>
    <lineage>
        <taxon>Bacteria</taxon>
        <taxon>Pseudomonadati</taxon>
        <taxon>Planctomycetota</taxon>
        <taxon>Planctomycetia</taxon>
        <taxon>Planctomycetales</taxon>
        <taxon>Planctomycetaceae</taxon>
        <taxon>Fuerstiella</taxon>
    </lineage>
</organism>
<dbReference type="SUPFAM" id="SSF48371">
    <property type="entry name" value="ARM repeat"/>
    <property type="match status" value="1"/>
</dbReference>
<reference evidence="2 3" key="1">
    <citation type="journal article" date="2016" name="Front. Microbiol.">
        <title>Fuerstia marisgermanicae gen. nov., sp. nov., an Unusual Member of the Phylum Planctomycetes from the German Wadden Sea.</title>
        <authorList>
            <person name="Kohn T."/>
            <person name="Heuer A."/>
            <person name="Jogler M."/>
            <person name="Vollmers J."/>
            <person name="Boedeker C."/>
            <person name="Bunk B."/>
            <person name="Rast P."/>
            <person name="Borchert D."/>
            <person name="Glockner I."/>
            <person name="Freese H.M."/>
            <person name="Klenk H.P."/>
            <person name="Overmann J."/>
            <person name="Kaster A.K."/>
            <person name="Rohde M."/>
            <person name="Wiegand S."/>
            <person name="Jogler C."/>
        </authorList>
    </citation>
    <scope>NUCLEOTIDE SEQUENCE [LARGE SCALE GENOMIC DNA]</scope>
    <source>
        <strain evidence="2 3">NH11</strain>
    </source>
</reference>
<dbReference type="Proteomes" id="UP000187735">
    <property type="component" value="Chromosome"/>
</dbReference>
<dbReference type="OrthoDB" id="208245at2"/>